<dbReference type="Gene3D" id="1.10.3260.10">
    <property type="entry name" value="DNA ligase, ATP-dependent, N-terminal domain"/>
    <property type="match status" value="6"/>
</dbReference>
<dbReference type="GO" id="GO:0006310">
    <property type="term" value="P:DNA recombination"/>
    <property type="evidence" value="ECO:0007669"/>
    <property type="project" value="UniProtKB-KW"/>
</dbReference>
<dbReference type="InterPro" id="IPR036599">
    <property type="entry name" value="DNA_ligase_N_sf"/>
</dbReference>
<feature type="compositionally biased region" description="Basic and acidic residues" evidence="14">
    <location>
        <begin position="169"/>
        <end position="181"/>
    </location>
</feature>
<dbReference type="Pfam" id="PF04679">
    <property type="entry name" value="DNA_ligase_A_C"/>
    <property type="match status" value="1"/>
</dbReference>
<dbReference type="Gene3D" id="3.30.1490.70">
    <property type="match status" value="2"/>
</dbReference>
<dbReference type="FunFam" id="2.40.50.140:FF:000062">
    <property type="entry name" value="DNA ligase"/>
    <property type="match status" value="1"/>
</dbReference>
<evidence type="ECO:0000256" key="6">
    <source>
        <dbReference type="ARBA" id="ARBA00022763"/>
    </source>
</evidence>
<dbReference type="PANTHER" id="PTHR45674:SF4">
    <property type="entry name" value="DNA LIGASE 1"/>
    <property type="match status" value="1"/>
</dbReference>
<dbReference type="GO" id="GO:0005634">
    <property type="term" value="C:nucleus"/>
    <property type="evidence" value="ECO:0007669"/>
    <property type="project" value="TreeGrafter"/>
</dbReference>
<keyword evidence="8 12" id="KW-0233">DNA recombination</keyword>
<dbReference type="GO" id="GO:0071897">
    <property type="term" value="P:DNA biosynthetic process"/>
    <property type="evidence" value="ECO:0007669"/>
    <property type="project" value="InterPro"/>
</dbReference>
<gene>
    <name evidence="16" type="ORF">PYW07_009813</name>
</gene>
<dbReference type="Pfam" id="PF01068">
    <property type="entry name" value="DNA_ligase_A_M"/>
    <property type="match status" value="3"/>
</dbReference>
<evidence type="ECO:0000256" key="14">
    <source>
        <dbReference type="SAM" id="MobiDB-lite"/>
    </source>
</evidence>
<evidence type="ECO:0000256" key="2">
    <source>
        <dbReference type="ARBA" id="ARBA00022598"/>
    </source>
</evidence>
<dbReference type="InterPro" id="IPR012340">
    <property type="entry name" value="NA-bd_OB-fold"/>
</dbReference>
<feature type="region of interest" description="Disordered" evidence="14">
    <location>
        <begin position="733"/>
        <end position="752"/>
    </location>
</feature>
<keyword evidence="7 12" id="KW-0067">ATP-binding</keyword>
<evidence type="ECO:0000256" key="8">
    <source>
        <dbReference type="ARBA" id="ARBA00023172"/>
    </source>
</evidence>
<comment type="caution">
    <text evidence="16">The sequence shown here is derived from an EMBL/GenBank/DDBJ whole genome shotgun (WGS) entry which is preliminary data.</text>
</comment>
<keyword evidence="3" id="KW-0132">Cell division</keyword>
<dbReference type="Proteomes" id="UP001231518">
    <property type="component" value="Chromosome 23"/>
</dbReference>
<evidence type="ECO:0000256" key="10">
    <source>
        <dbReference type="ARBA" id="ARBA00023306"/>
    </source>
</evidence>
<evidence type="ECO:0000256" key="12">
    <source>
        <dbReference type="RuleBase" id="RU000617"/>
    </source>
</evidence>
<dbReference type="SUPFAM" id="SSF117018">
    <property type="entry name" value="ATP-dependent DNA ligase DNA-binding domain"/>
    <property type="match status" value="6"/>
</dbReference>
<dbReference type="Pfam" id="PF04675">
    <property type="entry name" value="DNA_ligase_A_N"/>
    <property type="match status" value="2"/>
</dbReference>
<dbReference type="CDD" id="cd07900">
    <property type="entry name" value="Adenylation_DNA_ligase_I_Euk"/>
    <property type="match status" value="1"/>
</dbReference>
<accession>A0AAD7YC77</accession>
<dbReference type="GO" id="GO:1903461">
    <property type="term" value="P:Okazaki fragment processing involved in mitotic DNA replication"/>
    <property type="evidence" value="ECO:0007669"/>
    <property type="project" value="TreeGrafter"/>
</dbReference>
<evidence type="ECO:0000256" key="1">
    <source>
        <dbReference type="ARBA" id="ARBA00007572"/>
    </source>
</evidence>
<dbReference type="GO" id="GO:0003910">
    <property type="term" value="F:DNA ligase (ATP) activity"/>
    <property type="evidence" value="ECO:0007669"/>
    <property type="project" value="UniProtKB-EC"/>
</dbReference>
<comment type="similarity">
    <text evidence="1 13">Belongs to the ATP-dependent DNA ligase family.</text>
</comment>
<evidence type="ECO:0000256" key="13">
    <source>
        <dbReference type="RuleBase" id="RU004196"/>
    </source>
</evidence>
<dbReference type="InterPro" id="IPR012309">
    <property type="entry name" value="DNA_ligase_ATP-dep_C"/>
</dbReference>
<dbReference type="InterPro" id="IPR012308">
    <property type="entry name" value="DNA_ligase_ATP-dep_N"/>
</dbReference>
<keyword evidence="5 12" id="KW-0547">Nucleotide-binding</keyword>
<name>A0AAD7YC77_MYTSE</name>
<dbReference type="GO" id="GO:0005524">
    <property type="term" value="F:ATP binding"/>
    <property type="evidence" value="ECO:0007669"/>
    <property type="project" value="UniProtKB-KW"/>
</dbReference>
<dbReference type="FunFam" id="3.30.470.30:FF:000016">
    <property type="entry name" value="DNA ligase"/>
    <property type="match status" value="1"/>
</dbReference>
<keyword evidence="2 12" id="KW-0436">Ligase</keyword>
<dbReference type="GO" id="GO:0006281">
    <property type="term" value="P:DNA repair"/>
    <property type="evidence" value="ECO:0007669"/>
    <property type="project" value="UniProtKB-KW"/>
</dbReference>
<evidence type="ECO:0000259" key="15">
    <source>
        <dbReference type="PROSITE" id="PS50160"/>
    </source>
</evidence>
<dbReference type="CDD" id="cd07969">
    <property type="entry name" value="OBF_DNA_ligase_I"/>
    <property type="match status" value="1"/>
</dbReference>
<keyword evidence="6 12" id="KW-0227">DNA damage</keyword>
<keyword evidence="10" id="KW-0131">Cell cycle</keyword>
<feature type="compositionally biased region" description="Basic and acidic residues" evidence="14">
    <location>
        <begin position="62"/>
        <end position="80"/>
    </location>
</feature>
<evidence type="ECO:0000256" key="5">
    <source>
        <dbReference type="ARBA" id="ARBA00022741"/>
    </source>
</evidence>
<sequence>MNSILKLVVPCRVVRQAQQSIFRSFPTTLHPIPTRFLCTSDRTMAQRSITSFFKVSPPKPVVKEEKVDDEDVKVNGDKVDSPVMNGKTKPAAKRPRLESSESDTSPKKKTVKSPTVSSDKKKKIKRQRIESSGSEADMSPKPESPTSEENIPASPPPEDKTDASPTSSPEKKPVIKVEKTKSPKTYASPKSKKKKPLTEANSVKKSPSPKKIKKEIEEDSKKKVAKKEKDVKSENKSDEKEKEVKSEAKGLVPEVEYNPAKAKYHPIEDACWRAGQEVPYLALARTLELIEGTSARLKMIEILANYLRSVIVLTPEDLLPSVYMCLNQLAPSYESLELGIAETYLMKAIGQCTGRTLAQVRSAAHKCGDLGQVAEQARATQRTMFAPPPLTMRKVFAALKEIAHMTGECVTVAEQARATQRTMFAPPPLTMRKVFAALKEIAHMTGECVTVAEQARATQRTMFAPPPLTMRKVFAALKEIAHMTGECVTVAEQARATQRTMFAPPPLTMRKVFAALKEIAHMTGECVTVAEQARATQRTMFAPPPLTMRKVFAALKEIAHMTGECVTVAEQARATQRTMFAPPPLTMRKVFAALKEIAHMTGTASVNKKINKIQSLYVACRHSEARYLIRSLEGKLRIGLAEQSVLQALAQATATTPPDPDGVTLLDVSKTMSPEKFKARVDEHSLIIKTTYCECPSYDRIIPVLLQHGVAALPEHCRLTPGVPLKPMLAHPTKQVSDNSRVTPHARRGTLPQHCRLTPGVPLKPMLAHPTKQVTHVFDSDNSRVTPHARRGTLPQHCRLTPGVPLKPMLAHPTKQVTHVFDSDNSRVTPHARRGTLPQHCRLTPGVPLKPMLAHPTKQVTHVFDRFEKEQFTCEWKYDGERAQIHVPGADAPDFERAAIFSRNQENNTSKYPDILRRLPALLKPSVTSCVLDCEAVAYDTSTKQILPFQILSTRKRKDAQEADIKVQVCVFIFDLLYLNGEPYVRRPLLERRAALREHLNEKEGEWQFATSKDCSTVEEVEQFMEEAMRGSCEGLMVKALSGDHARYDIARRSHNWLKVTLVCTTYRLQHRGGGGAVHGGGDARLVRGAHDCSTVEEVEQFMEEAMRGSCEGLMVKALSGDHARYDIARRSHNWLKVTLVCTTYRLQHRGGGGAVHGGGDARLVRGAHDCSTVEEVEQFMEEAMRGSCEGLMVKALSGDHARYDIARRSHNWLKLKKDYLEGVGDTLDVVVLGAYLGRGKRAGLYGGFLLACYEPHAEEFQALCKIGTGFSDESLQTFTDTLKEHVIDAPRNYYRYDSSHSPDVWFSARAVWEVRCADLSLSPAHRAAIGLVHADKGISLRFPSARAVWEVRCADLSLSPAHRAAIGLVHADKGISLRFPSARAVWEVRCADLSLSPAHRAAIGLVHADKGISLRFPSARAVWEVRCADLSLSPAHRAAIGLVHADKGISLRFPRFVRVRDDKTPEQATSAQQIADMYLAQDTVKNSATAAAANADDFY</sequence>
<feature type="compositionally biased region" description="Basic and acidic residues" evidence="14">
    <location>
        <begin position="214"/>
        <end position="248"/>
    </location>
</feature>
<dbReference type="InterPro" id="IPR050191">
    <property type="entry name" value="ATP-dep_DNA_ligase"/>
</dbReference>
<dbReference type="PROSITE" id="PS50160">
    <property type="entry name" value="DNA_LIGASE_A3"/>
    <property type="match status" value="1"/>
</dbReference>
<dbReference type="SUPFAM" id="SSF56091">
    <property type="entry name" value="DNA ligase/mRNA capping enzyme, catalytic domain"/>
    <property type="match status" value="2"/>
</dbReference>
<keyword evidence="4" id="KW-0235">DNA replication</keyword>
<proteinExistence type="inferred from homology"/>
<dbReference type="PANTHER" id="PTHR45674">
    <property type="entry name" value="DNA LIGASE 1/3 FAMILY MEMBER"/>
    <property type="match status" value="1"/>
</dbReference>
<dbReference type="EMBL" id="JARGEI010000023">
    <property type="protein sequence ID" value="KAJ8710447.1"/>
    <property type="molecule type" value="Genomic_DNA"/>
</dbReference>
<evidence type="ECO:0000313" key="16">
    <source>
        <dbReference type="EMBL" id="KAJ8710447.1"/>
    </source>
</evidence>
<keyword evidence="17" id="KW-1185">Reference proteome</keyword>
<dbReference type="GO" id="GO:0005739">
    <property type="term" value="C:mitochondrion"/>
    <property type="evidence" value="ECO:0007669"/>
    <property type="project" value="TreeGrafter"/>
</dbReference>
<evidence type="ECO:0000256" key="9">
    <source>
        <dbReference type="ARBA" id="ARBA00023204"/>
    </source>
</evidence>
<dbReference type="InterPro" id="IPR016059">
    <property type="entry name" value="DNA_ligase_ATP-dep_CS"/>
</dbReference>
<keyword evidence="9 12" id="KW-0234">DNA repair</keyword>
<dbReference type="InterPro" id="IPR000977">
    <property type="entry name" value="DNA_ligase_ATP-dep"/>
</dbReference>
<dbReference type="EC" id="6.5.1.1" evidence="12"/>
<feature type="domain" description="ATP-dependent DNA ligase family profile" evidence="15">
    <location>
        <begin position="962"/>
        <end position="1255"/>
    </location>
</feature>
<evidence type="ECO:0000313" key="17">
    <source>
        <dbReference type="Proteomes" id="UP001231518"/>
    </source>
</evidence>
<evidence type="ECO:0000256" key="7">
    <source>
        <dbReference type="ARBA" id="ARBA00022840"/>
    </source>
</evidence>
<protein>
    <recommendedName>
        <fullName evidence="12">DNA ligase</fullName>
        <ecNumber evidence="12">6.5.1.1</ecNumber>
    </recommendedName>
</protein>
<dbReference type="PROSITE" id="PS00697">
    <property type="entry name" value="DNA_LIGASE_A1"/>
    <property type="match status" value="1"/>
</dbReference>
<reference evidence="16" key="1">
    <citation type="submission" date="2023-03" db="EMBL/GenBank/DDBJ databases">
        <title>Chromosome-level genomes of two armyworms, Mythimna separata and Mythimna loreyi, provide insights into the biosynthesis and reception of sex pheromones.</title>
        <authorList>
            <person name="Zhao H."/>
        </authorList>
    </citation>
    <scope>NUCLEOTIDE SEQUENCE</scope>
    <source>
        <strain evidence="16">BeijingLab</strain>
        <tissue evidence="16">Pupa</tissue>
    </source>
</reference>
<dbReference type="Gene3D" id="3.30.470.30">
    <property type="entry name" value="DNA ligase/mRNA capping enzyme"/>
    <property type="match status" value="1"/>
</dbReference>
<dbReference type="GO" id="GO:0051301">
    <property type="term" value="P:cell division"/>
    <property type="evidence" value="ECO:0007669"/>
    <property type="project" value="UniProtKB-KW"/>
</dbReference>
<dbReference type="InterPro" id="IPR012310">
    <property type="entry name" value="DNA_ligase_ATP-dep_cent"/>
</dbReference>
<dbReference type="SUPFAM" id="SSF50249">
    <property type="entry name" value="Nucleic acid-binding proteins"/>
    <property type="match status" value="2"/>
</dbReference>
<comment type="catalytic activity">
    <reaction evidence="11 12">
        <text>ATP + (deoxyribonucleotide)n-3'-hydroxyl + 5'-phospho-(deoxyribonucleotide)m = (deoxyribonucleotide)n+m + AMP + diphosphate.</text>
        <dbReference type="EC" id="6.5.1.1"/>
    </reaction>
</comment>
<evidence type="ECO:0000256" key="11">
    <source>
        <dbReference type="ARBA" id="ARBA00034003"/>
    </source>
</evidence>
<dbReference type="GO" id="GO:0003677">
    <property type="term" value="F:DNA binding"/>
    <property type="evidence" value="ECO:0007669"/>
    <property type="project" value="InterPro"/>
</dbReference>
<organism evidence="16 17">
    <name type="scientific">Mythimna separata</name>
    <name type="common">Oriental armyworm</name>
    <name type="synonym">Pseudaletia separata</name>
    <dbReference type="NCBI Taxonomy" id="271217"/>
    <lineage>
        <taxon>Eukaryota</taxon>
        <taxon>Metazoa</taxon>
        <taxon>Ecdysozoa</taxon>
        <taxon>Arthropoda</taxon>
        <taxon>Hexapoda</taxon>
        <taxon>Insecta</taxon>
        <taxon>Pterygota</taxon>
        <taxon>Neoptera</taxon>
        <taxon>Endopterygota</taxon>
        <taxon>Lepidoptera</taxon>
        <taxon>Glossata</taxon>
        <taxon>Ditrysia</taxon>
        <taxon>Noctuoidea</taxon>
        <taxon>Noctuidae</taxon>
        <taxon>Noctuinae</taxon>
        <taxon>Hadenini</taxon>
        <taxon>Mythimna</taxon>
    </lineage>
</organism>
<evidence type="ECO:0000256" key="3">
    <source>
        <dbReference type="ARBA" id="ARBA00022618"/>
    </source>
</evidence>
<dbReference type="Gene3D" id="2.40.50.140">
    <property type="entry name" value="Nucleic acid-binding proteins"/>
    <property type="match status" value="4"/>
</dbReference>
<feature type="region of interest" description="Disordered" evidence="14">
    <location>
        <begin position="62"/>
        <end position="248"/>
    </location>
</feature>
<dbReference type="NCBIfam" id="TIGR00574">
    <property type="entry name" value="dnl1"/>
    <property type="match status" value="1"/>
</dbReference>
<evidence type="ECO:0000256" key="4">
    <source>
        <dbReference type="ARBA" id="ARBA00022705"/>
    </source>
</evidence>